<dbReference type="InterPro" id="IPR054169">
    <property type="entry name" value="GlgB_N"/>
</dbReference>
<evidence type="ECO:0000256" key="3">
    <source>
        <dbReference type="ARBA" id="ARBA00004964"/>
    </source>
</evidence>
<protein>
    <recommendedName>
        <fullName evidence="10">1,4-alpha-glucan branching enzyme GlgB</fullName>
        <ecNumber evidence="10">2.4.1.18</ecNumber>
    </recommendedName>
    <alternativeName>
        <fullName evidence="10">1,4-alpha-D-glucan:1,4-alpha-D-glucan 6-glucosyl-transferase</fullName>
    </alternativeName>
    <alternativeName>
        <fullName evidence="10">Alpha-(1-&gt;4)-glucan branching enzyme</fullName>
    </alternativeName>
    <alternativeName>
        <fullName evidence="10">Glycogen branching enzyme</fullName>
        <shortName evidence="10">BE</shortName>
    </alternativeName>
</protein>
<dbReference type="InterPro" id="IPR013783">
    <property type="entry name" value="Ig-like_fold"/>
</dbReference>
<evidence type="ECO:0000256" key="11">
    <source>
        <dbReference type="PIRSR" id="PIRSR000463-1"/>
    </source>
</evidence>
<evidence type="ECO:0000313" key="13">
    <source>
        <dbReference type="EMBL" id="PTD96371.1"/>
    </source>
</evidence>
<keyword evidence="5 10" id="KW-0321">Glycogen metabolism</keyword>
<dbReference type="GO" id="GO:0005829">
    <property type="term" value="C:cytosol"/>
    <property type="evidence" value="ECO:0007669"/>
    <property type="project" value="TreeGrafter"/>
</dbReference>
<evidence type="ECO:0000256" key="6">
    <source>
        <dbReference type="ARBA" id="ARBA00022676"/>
    </source>
</evidence>
<feature type="domain" description="Glycosyl hydrolase family 13 catalytic" evidence="12">
    <location>
        <begin position="248"/>
        <end position="611"/>
    </location>
</feature>
<dbReference type="CDD" id="cd11322">
    <property type="entry name" value="AmyAc_Glg_BE"/>
    <property type="match status" value="1"/>
</dbReference>
<dbReference type="CDD" id="cd02855">
    <property type="entry name" value="E_set_GBE_prok_N"/>
    <property type="match status" value="1"/>
</dbReference>
<dbReference type="GO" id="GO:0005978">
    <property type="term" value="P:glycogen biosynthetic process"/>
    <property type="evidence" value="ECO:0007669"/>
    <property type="project" value="UniProtKB-UniRule"/>
</dbReference>
<comment type="pathway">
    <text evidence="3 10">Glycan biosynthesis; glycogen biosynthesis.</text>
</comment>
<dbReference type="InterPro" id="IPR006048">
    <property type="entry name" value="A-amylase/branching_C"/>
</dbReference>
<dbReference type="Gene3D" id="3.20.20.80">
    <property type="entry name" value="Glycosidases"/>
    <property type="match status" value="1"/>
</dbReference>
<comment type="subunit">
    <text evidence="10">Monomer.</text>
</comment>
<dbReference type="InterPro" id="IPR017853">
    <property type="entry name" value="GH"/>
</dbReference>
<dbReference type="Pfam" id="PF00128">
    <property type="entry name" value="Alpha-amylase"/>
    <property type="match status" value="1"/>
</dbReference>
<organism evidence="13 14">
    <name type="scientific">Pseudothauera lacus</name>
    <dbReference type="NCBI Taxonomy" id="2136175"/>
    <lineage>
        <taxon>Bacteria</taxon>
        <taxon>Pseudomonadati</taxon>
        <taxon>Pseudomonadota</taxon>
        <taxon>Betaproteobacteria</taxon>
        <taxon>Rhodocyclales</taxon>
        <taxon>Zoogloeaceae</taxon>
        <taxon>Pseudothauera</taxon>
    </lineage>
</organism>
<dbReference type="InterPro" id="IPR004193">
    <property type="entry name" value="Glyco_hydro_13_N"/>
</dbReference>
<comment type="catalytic activity">
    <reaction evidence="1 10">
        <text>Transfers a segment of a (1-&gt;4)-alpha-D-glucan chain to a primary hydroxy group in a similar glucan chain.</text>
        <dbReference type="EC" id="2.4.1.18"/>
    </reaction>
</comment>
<evidence type="ECO:0000256" key="1">
    <source>
        <dbReference type="ARBA" id="ARBA00000826"/>
    </source>
</evidence>
<proteinExistence type="inferred from homology"/>
<dbReference type="OrthoDB" id="9800174at2"/>
<evidence type="ECO:0000259" key="12">
    <source>
        <dbReference type="SMART" id="SM00642"/>
    </source>
</evidence>
<dbReference type="FunFam" id="2.60.40.1180:FF:000002">
    <property type="entry name" value="1,4-alpha-glucan branching enzyme GlgB"/>
    <property type="match status" value="1"/>
</dbReference>
<dbReference type="AlphaFoldDB" id="A0A2T4IF29"/>
<dbReference type="InterPro" id="IPR013780">
    <property type="entry name" value="Glyco_hydro_b"/>
</dbReference>
<comment type="function">
    <text evidence="2 10">Catalyzes the formation of the alpha-1,6-glucosidic linkages in glycogen by scission of a 1,4-alpha-linked oligosaccharide from growing alpha-1,4-glucan chains and the subsequent attachment of the oligosaccharide to the alpha-1,6 position.</text>
</comment>
<dbReference type="Pfam" id="PF02806">
    <property type="entry name" value="Alpha-amylase_C"/>
    <property type="match status" value="1"/>
</dbReference>
<dbReference type="SUPFAM" id="SSF51011">
    <property type="entry name" value="Glycosyl hydrolase domain"/>
    <property type="match status" value="1"/>
</dbReference>
<dbReference type="SUPFAM" id="SSF81296">
    <property type="entry name" value="E set domains"/>
    <property type="match status" value="1"/>
</dbReference>
<dbReference type="FunFam" id="3.20.20.80:FF:000003">
    <property type="entry name" value="1,4-alpha-glucan branching enzyme GlgB"/>
    <property type="match status" value="1"/>
</dbReference>
<dbReference type="InterPro" id="IPR006047">
    <property type="entry name" value="GH13_cat_dom"/>
</dbReference>
<evidence type="ECO:0000256" key="5">
    <source>
        <dbReference type="ARBA" id="ARBA00022600"/>
    </source>
</evidence>
<dbReference type="NCBIfam" id="NF003811">
    <property type="entry name" value="PRK05402.1"/>
    <property type="match status" value="1"/>
</dbReference>
<dbReference type="PIRSF" id="PIRSF000463">
    <property type="entry name" value="GlgB"/>
    <property type="match status" value="1"/>
</dbReference>
<evidence type="ECO:0000256" key="8">
    <source>
        <dbReference type="ARBA" id="ARBA00023056"/>
    </source>
</evidence>
<dbReference type="Proteomes" id="UP000241193">
    <property type="component" value="Unassembled WGS sequence"/>
</dbReference>
<evidence type="ECO:0000256" key="4">
    <source>
        <dbReference type="ARBA" id="ARBA00009000"/>
    </source>
</evidence>
<dbReference type="PANTHER" id="PTHR43651">
    <property type="entry name" value="1,4-ALPHA-GLUCAN-BRANCHING ENZYME"/>
    <property type="match status" value="1"/>
</dbReference>
<comment type="caution">
    <text evidence="13">The sequence shown here is derived from an EMBL/GenBank/DDBJ whole genome shotgun (WGS) entry which is preliminary data.</text>
</comment>
<comment type="similarity">
    <text evidence="4 10">Belongs to the glycosyl hydrolase 13 family. GlgB subfamily.</text>
</comment>
<name>A0A2T4IF29_9RHOO</name>
<dbReference type="InterPro" id="IPR037439">
    <property type="entry name" value="Branching_enzy"/>
</dbReference>
<feature type="active site" description="Nucleophile" evidence="10 11">
    <location>
        <position position="408"/>
    </location>
</feature>
<keyword evidence="8 10" id="KW-0320">Glycogen biosynthesis</keyword>
<dbReference type="GO" id="GO:0004553">
    <property type="term" value="F:hydrolase activity, hydrolyzing O-glycosyl compounds"/>
    <property type="evidence" value="ECO:0007669"/>
    <property type="project" value="InterPro"/>
</dbReference>
<dbReference type="EC" id="2.4.1.18" evidence="10"/>
<dbReference type="Gene3D" id="2.60.40.10">
    <property type="entry name" value="Immunoglobulins"/>
    <property type="match status" value="2"/>
</dbReference>
<keyword evidence="14" id="KW-1185">Reference proteome</keyword>
<evidence type="ECO:0000313" key="14">
    <source>
        <dbReference type="Proteomes" id="UP000241193"/>
    </source>
</evidence>
<keyword evidence="7 10" id="KW-0808">Transferase</keyword>
<dbReference type="GO" id="GO:0003844">
    <property type="term" value="F:1,4-alpha-glucan branching enzyme activity"/>
    <property type="evidence" value="ECO:0007669"/>
    <property type="project" value="UniProtKB-UniRule"/>
</dbReference>
<dbReference type="UniPathway" id="UPA00164"/>
<evidence type="ECO:0000256" key="9">
    <source>
        <dbReference type="ARBA" id="ARBA00023277"/>
    </source>
</evidence>
<dbReference type="SMART" id="SM00642">
    <property type="entry name" value="Aamy"/>
    <property type="match status" value="1"/>
</dbReference>
<dbReference type="InterPro" id="IPR044143">
    <property type="entry name" value="GlgB_N_E_set_prok"/>
</dbReference>
<dbReference type="GO" id="GO:0043169">
    <property type="term" value="F:cation binding"/>
    <property type="evidence" value="ECO:0007669"/>
    <property type="project" value="InterPro"/>
</dbReference>
<dbReference type="NCBIfam" id="NF008967">
    <property type="entry name" value="PRK12313.1"/>
    <property type="match status" value="1"/>
</dbReference>
<evidence type="ECO:0000256" key="2">
    <source>
        <dbReference type="ARBA" id="ARBA00002953"/>
    </source>
</evidence>
<reference evidence="13 14" key="1">
    <citation type="submission" date="2018-03" db="EMBL/GenBank/DDBJ databases">
        <authorList>
            <person name="Keele B.F."/>
        </authorList>
    </citation>
    <scope>NUCLEOTIDE SEQUENCE [LARGE SCALE GENOMIC DNA]</scope>
    <source>
        <strain evidence="13 14">D20</strain>
    </source>
</reference>
<dbReference type="InterPro" id="IPR006407">
    <property type="entry name" value="GlgB"/>
</dbReference>
<dbReference type="NCBIfam" id="TIGR01515">
    <property type="entry name" value="branching_enzym"/>
    <property type="match status" value="1"/>
</dbReference>
<dbReference type="SUPFAM" id="SSF51445">
    <property type="entry name" value="(Trans)glycosidases"/>
    <property type="match status" value="1"/>
</dbReference>
<dbReference type="EMBL" id="PZKC01000006">
    <property type="protein sequence ID" value="PTD96371.1"/>
    <property type="molecule type" value="Genomic_DNA"/>
</dbReference>
<gene>
    <name evidence="10" type="primary">glgB</name>
    <name evidence="13" type="ORF">C8261_08615</name>
</gene>
<evidence type="ECO:0000256" key="7">
    <source>
        <dbReference type="ARBA" id="ARBA00022679"/>
    </source>
</evidence>
<keyword evidence="9 10" id="KW-0119">Carbohydrate metabolism</keyword>
<sequence>MRRHSTARWPSMTSEQLQALIEGRGHDPFACLGLHPHPAGCCVRVLRADAARVELQVDGAWVAMSRVHDGGLFEWQGAQPPVRPWRLRVDGHEGLDAYAFTPQPPQHELALFGAGVLQQAWRMLGAHPCRRDGCDGVLFRVWAPNAARVSVVGDFNDWDGRRHALASLGTSGVWELFVPALGAGALYRFEIRSRDSGALLLKSDPYARAAELRPASASCVAAAPAHAWGDQAWMAARAQADWLHAPMSIYELHLGSWRHHADGRCLSYAEIAAPLIEHVRALGFTHVEFLPLMEHPLDESWGYQCTGFFAATSRYGSADDLRALIDRLHQAGIGVILDWVPGHFPADDWALAHFDGTALYEHEDPRMARHPDWGTLVFNYDRNEVKSFLLSSAHYWLSEFHVDGLRVDAVASMLYLDYSRAAGEWTPNVHGGRENLAAIAFLRELNEMVHGAFPGALTIAEESTAWPMVSRPTWLGGLGFSMKWNMGWMNDTLDYLQRDPVHRRYHHERLTFGQLYAYSENFVLPLSHDEVVHGKGSLLGKMPGDDWQRRAGLRLLLAYQYLSAGKKLLFMGGEFGQPWEWRAGESLPWALGDDPRHAGIARLVGDLNRCHRQIPALHELDFDAGGFEWIDCHDAEQSVLSWLRRDRSGGCVVVICNFTPVPRPHYRIGVPQAGAYAERLNTDSHHYGGSDVGNGGQVQATAERSQQWPHSLVLTLPPLAAVVLQPC</sequence>
<dbReference type="InterPro" id="IPR014756">
    <property type="entry name" value="Ig_E-set"/>
</dbReference>
<dbReference type="PANTHER" id="PTHR43651:SF3">
    <property type="entry name" value="1,4-ALPHA-GLUCAN-BRANCHING ENZYME"/>
    <property type="match status" value="1"/>
</dbReference>
<keyword evidence="6 10" id="KW-0328">Glycosyltransferase</keyword>
<dbReference type="HAMAP" id="MF_00685">
    <property type="entry name" value="GlgB"/>
    <property type="match status" value="1"/>
</dbReference>
<dbReference type="Gene3D" id="2.60.40.1180">
    <property type="entry name" value="Golgi alpha-mannosidase II"/>
    <property type="match status" value="1"/>
</dbReference>
<dbReference type="Pfam" id="PF22019">
    <property type="entry name" value="GlgB_N"/>
    <property type="match status" value="1"/>
</dbReference>
<reference evidence="13 14" key="2">
    <citation type="submission" date="2018-04" db="EMBL/GenBank/DDBJ databases">
        <title>Thauera lacus sp. nov., isolated from an saline lake in Inner Mongolia, China.</title>
        <authorList>
            <person name="Liang Q.-Y."/>
        </authorList>
    </citation>
    <scope>NUCLEOTIDE SEQUENCE [LARGE SCALE GENOMIC DNA]</scope>
    <source>
        <strain evidence="13 14">D20</strain>
    </source>
</reference>
<feature type="active site" description="Proton donor" evidence="10 11">
    <location>
        <position position="461"/>
    </location>
</feature>
<accession>A0A2T4IF29</accession>
<evidence type="ECO:0000256" key="10">
    <source>
        <dbReference type="HAMAP-Rule" id="MF_00685"/>
    </source>
</evidence>
<dbReference type="Pfam" id="PF02922">
    <property type="entry name" value="CBM_48"/>
    <property type="match status" value="1"/>
</dbReference>